<comment type="caution">
    <text evidence="2">The sequence shown here is derived from an EMBL/GenBank/DDBJ whole genome shotgun (WGS) entry which is preliminary data.</text>
</comment>
<name>A0A5D3ANR9_9TREE</name>
<dbReference type="AlphaFoldDB" id="A0A5D3ANR9"/>
<evidence type="ECO:0000313" key="3">
    <source>
        <dbReference type="Proteomes" id="UP000322245"/>
    </source>
</evidence>
<feature type="compositionally biased region" description="Basic and acidic residues" evidence="1">
    <location>
        <begin position="51"/>
        <end position="75"/>
    </location>
</feature>
<feature type="region of interest" description="Disordered" evidence="1">
    <location>
        <begin position="31"/>
        <end position="235"/>
    </location>
</feature>
<accession>A0A5D3ANR9</accession>
<dbReference type="EMBL" id="NIDF01000201">
    <property type="protein sequence ID" value="TYJ51670.1"/>
    <property type="molecule type" value="Genomic_DNA"/>
</dbReference>
<feature type="non-terminal residue" evidence="2">
    <location>
        <position position="235"/>
    </location>
</feature>
<feature type="compositionally biased region" description="Pro residues" evidence="1">
    <location>
        <begin position="120"/>
        <end position="133"/>
    </location>
</feature>
<keyword evidence="3" id="KW-1185">Reference proteome</keyword>
<gene>
    <name evidence="2" type="ORF">B9479_007741</name>
</gene>
<evidence type="ECO:0000256" key="1">
    <source>
        <dbReference type="SAM" id="MobiDB-lite"/>
    </source>
</evidence>
<dbReference type="Proteomes" id="UP000322245">
    <property type="component" value="Unassembled WGS sequence"/>
</dbReference>
<feature type="compositionally biased region" description="Pro residues" evidence="1">
    <location>
        <begin position="155"/>
        <end position="168"/>
    </location>
</feature>
<sequence length="235" mass="24566">MSSADANPAPSKKPRRTGICARINCLEETPYYAHQGPYKAGRDIPPSNVTDRTRFSDNGSKRKEQGPTEGHDTSPHHGTLSTPVAIANEASSTQPPTLHHAVSDLPSSVAGPSMPSASHNPPPPAAPQTPPTVNPAVSDLPSSVAGPSMPSASHNPPPPAAPQTPPTVSPAVSDLHSSVAGAPPSTHELSKLRPQKATEFLPSHPQFGTHRIQTRRTPVVPILSGPTIPRDLLPR</sequence>
<organism evidence="2 3">
    <name type="scientific">Cryptococcus floricola</name>
    <dbReference type="NCBI Taxonomy" id="2591691"/>
    <lineage>
        <taxon>Eukaryota</taxon>
        <taxon>Fungi</taxon>
        <taxon>Dikarya</taxon>
        <taxon>Basidiomycota</taxon>
        <taxon>Agaricomycotina</taxon>
        <taxon>Tremellomycetes</taxon>
        <taxon>Tremellales</taxon>
        <taxon>Cryptococcaceae</taxon>
        <taxon>Cryptococcus</taxon>
    </lineage>
</organism>
<proteinExistence type="predicted"/>
<reference evidence="2 3" key="1">
    <citation type="submission" date="2017-05" db="EMBL/GenBank/DDBJ databases">
        <title>The Genome Sequence of Tsuchiyaea wingfieldii DSM 27421.</title>
        <authorList>
            <person name="Cuomo C."/>
            <person name="Passer A."/>
            <person name="Billmyre B."/>
            <person name="Heitman J."/>
        </authorList>
    </citation>
    <scope>NUCLEOTIDE SEQUENCE [LARGE SCALE GENOMIC DNA]</scope>
    <source>
        <strain evidence="2 3">DSM 27421</strain>
    </source>
</reference>
<evidence type="ECO:0000313" key="2">
    <source>
        <dbReference type="EMBL" id="TYJ51670.1"/>
    </source>
</evidence>
<protein>
    <submittedName>
        <fullName evidence="2">Uncharacterized protein</fullName>
    </submittedName>
</protein>